<accession>A0A1I7VRD0</accession>
<evidence type="ECO:0000313" key="2">
    <source>
        <dbReference type="EMBL" id="EFO19765.1"/>
    </source>
</evidence>
<proteinExistence type="predicted"/>
<dbReference type="GeneID" id="9946154"/>
<evidence type="ECO:0000313" key="4">
    <source>
        <dbReference type="WBParaSite" id="EN70_5434"/>
    </source>
</evidence>
<evidence type="ECO:0000313" key="3">
    <source>
        <dbReference type="Proteomes" id="UP000095285"/>
    </source>
</evidence>
<sequence length="724" mass="82725">MDFFSTIEDPRHTPGKRHGYAKEQLAPQTFISNNQRSLLSNFITTPPVVKSQNYFTGYSGNKFYLAKQQKQERNNYTSLYPSQKSAFLTYKSVLRNSPNQKPPEMQTDPPPIISNTLIAHDGILKPKPRYITSISQEYNKNATEFGNVEYFENNNSGTATILEADTINSRQGSTTPQHRPIKMACSEFGSRESPIAEKIMKDVPRLNNFKNILNKFQIASDHALRQQQQREQIRYNASGHESDQGFNIPNLKQSTEPGYSEQDCTFTKNKAFTMSIPTAGKNIRNSLPKQWIMQENDTHVDMEQRSLTISGISSLPPSPSLSSSHKPPNRTNSLRLVSMKQRTFFDNNFHRNEPVRSQLQYNINRSRLISGNEAIKSPTSIPSSSHGCIIRCTSTESYKKLTPVTQVDTHPSLLSKSEPRSISNQMENDNELVSVIGLYKQAEPVFVDSSPIKPDLTIGNIWNPPTLVEIRAKRNEEHRILHDTLHQNSQKYRFLIIPRHTLFTFKSFASNHQYDISEEYEQKVCFILLQLVYALKSFQLNGIEMVSDDLSEFILLSRYTRTNHKIGSMDHLPRILLLQESLRMTNKKSIVGLCDYGLKILSTMLNLHRNSLRNFATPIQESNFKECVKALQHDKSSSLTEAKNALEFGMFVGHDASSLSDEEDAQAWIDSKRADYVNYLFREVAGGSCLLNDVYERLRLQFLLSVTPQTLLKMLDNMHLQNFK</sequence>
<protein>
    <submittedName>
        <fullName evidence="2 4">Uncharacterized protein</fullName>
    </submittedName>
</protein>
<organism evidence="3 4">
    <name type="scientific">Loa loa</name>
    <name type="common">Eye worm</name>
    <name type="synonym">Filaria loa</name>
    <dbReference type="NCBI Taxonomy" id="7209"/>
    <lineage>
        <taxon>Eukaryota</taxon>
        <taxon>Metazoa</taxon>
        <taxon>Ecdysozoa</taxon>
        <taxon>Nematoda</taxon>
        <taxon>Chromadorea</taxon>
        <taxon>Rhabditida</taxon>
        <taxon>Spirurina</taxon>
        <taxon>Spiruromorpha</taxon>
        <taxon>Filarioidea</taxon>
        <taxon>Onchocercidae</taxon>
        <taxon>Loa</taxon>
    </lineage>
</organism>
<dbReference type="eggNOG" id="ENOG502S7MU">
    <property type="taxonomic scope" value="Eukaryota"/>
</dbReference>
<dbReference type="PANTHER" id="PTHR37970:SF1">
    <property type="entry name" value="SERINE-RICH ADHESIN FOR PLATELETS"/>
    <property type="match status" value="1"/>
</dbReference>
<accession>A0A1S0TUN7</accession>
<dbReference type="InParanoid" id="A0A1I7VRD0"/>
<reference evidence="2 3" key="1">
    <citation type="submission" date="2012-04" db="EMBL/GenBank/DDBJ databases">
        <title>The Genome Sequence of Loa loa.</title>
        <authorList>
            <consortium name="The Broad Institute Genome Sequencing Platform"/>
            <consortium name="Broad Institute Genome Sequencing Center for Infectious Disease"/>
            <person name="Nutman T.B."/>
            <person name="Fink D.L."/>
            <person name="Russ C."/>
            <person name="Young S."/>
            <person name="Zeng Q."/>
            <person name="Gargeya S."/>
            <person name="Alvarado L."/>
            <person name="Berlin A."/>
            <person name="Chapman S.B."/>
            <person name="Chen Z."/>
            <person name="Freedman E."/>
            <person name="Gellesch M."/>
            <person name="Goldberg J."/>
            <person name="Griggs A."/>
            <person name="Gujja S."/>
            <person name="Heilman E.R."/>
            <person name="Heiman D."/>
            <person name="Howarth C."/>
            <person name="Mehta T."/>
            <person name="Neiman D."/>
            <person name="Pearson M."/>
            <person name="Roberts A."/>
            <person name="Saif S."/>
            <person name="Shea T."/>
            <person name="Shenoy N."/>
            <person name="Sisk P."/>
            <person name="Stolte C."/>
            <person name="Sykes S."/>
            <person name="White J."/>
            <person name="Yandava C."/>
            <person name="Haas B."/>
            <person name="Henn M.R."/>
            <person name="Nusbaum C."/>
            <person name="Birren B."/>
        </authorList>
    </citation>
    <scope>NUCLEOTIDE SEQUENCE [LARGE SCALE GENOMIC DNA]</scope>
</reference>
<evidence type="ECO:0000256" key="1">
    <source>
        <dbReference type="SAM" id="MobiDB-lite"/>
    </source>
</evidence>
<dbReference type="RefSeq" id="XP_003144304.1">
    <property type="nucleotide sequence ID" value="XM_003144256.1"/>
</dbReference>
<dbReference type="AlphaFoldDB" id="A0A1I7VRD0"/>
<keyword evidence="3" id="KW-1185">Reference proteome</keyword>
<dbReference type="EMBL" id="JH712179">
    <property type="protein sequence ID" value="EFO19765.1"/>
    <property type="molecule type" value="Genomic_DNA"/>
</dbReference>
<dbReference type="Proteomes" id="UP000095285">
    <property type="component" value="Unassembled WGS sequence"/>
</dbReference>
<dbReference type="OMA" id="HGYAKEQ"/>
<name>A0A1I7VRD0_LOALO</name>
<dbReference type="OrthoDB" id="6381867at2759"/>
<gene>
    <name evidence="2 4" type="ORF">LOAG_08727</name>
</gene>
<dbReference type="WBParaSite" id="EN70_5434">
    <property type="protein sequence ID" value="EN70_5434"/>
    <property type="gene ID" value="EN70_5434"/>
</dbReference>
<dbReference type="CTD" id="9946154"/>
<reference evidence="4" key="2">
    <citation type="submission" date="2016-11" db="UniProtKB">
        <authorList>
            <consortium name="WormBaseParasite"/>
        </authorList>
    </citation>
    <scope>IDENTIFICATION</scope>
</reference>
<feature type="compositionally biased region" description="Low complexity" evidence="1">
    <location>
        <begin position="310"/>
        <end position="324"/>
    </location>
</feature>
<dbReference type="KEGG" id="loa:LOAG_08727"/>
<feature type="region of interest" description="Disordered" evidence="1">
    <location>
        <begin position="310"/>
        <end position="331"/>
    </location>
</feature>
<dbReference type="PANTHER" id="PTHR37970">
    <property type="entry name" value="PROTEIN CBG08587"/>
    <property type="match status" value="1"/>
</dbReference>